<organism evidence="4 5">
    <name type="scientific">Trinickia symbiotica</name>
    <dbReference type="NCBI Taxonomy" id="863227"/>
    <lineage>
        <taxon>Bacteria</taxon>
        <taxon>Pseudomonadati</taxon>
        <taxon>Pseudomonadota</taxon>
        <taxon>Betaproteobacteria</taxon>
        <taxon>Burkholderiales</taxon>
        <taxon>Burkholderiaceae</taxon>
        <taxon>Trinickia</taxon>
    </lineage>
</organism>
<keyword evidence="5" id="KW-1185">Reference proteome</keyword>
<reference evidence="4 5" key="1">
    <citation type="submission" date="2018-01" db="EMBL/GenBank/DDBJ databases">
        <title>Whole genome analyses suggest that Burkholderia sensu lato contains two further novel genera in the rhizoxinica-symbiotica group Mycetohabitans gen. nov., and Trinickia gen. nov.: implications for the evolution of diazotrophy and nodulation in the Burkholderiaceae.</title>
        <authorList>
            <person name="Estrada-de los Santos P."/>
            <person name="Palmer M."/>
            <person name="Chavez-Ramirez B."/>
            <person name="Beukes C."/>
            <person name="Steenkamp E.T."/>
            <person name="Hirsch A.M."/>
            <person name="Manyaka P."/>
            <person name="Maluk M."/>
            <person name="Lafos M."/>
            <person name="Crook M."/>
            <person name="Gross E."/>
            <person name="Simon M.F."/>
            <person name="Bueno dos Reis Junior F."/>
            <person name="Poole P.S."/>
            <person name="Venter S.N."/>
            <person name="James E.K."/>
        </authorList>
    </citation>
    <scope>NUCLEOTIDE SEQUENCE [LARGE SCALE GENOMIC DNA]</scope>
    <source>
        <strain evidence="4 5">JPY 581</strain>
    </source>
</reference>
<dbReference type="SUPFAM" id="SSF53850">
    <property type="entry name" value="Periplasmic binding protein-like II"/>
    <property type="match status" value="1"/>
</dbReference>
<comment type="similarity">
    <text evidence="1">Belongs to the bacterial solute-binding protein 3 family.</text>
</comment>
<dbReference type="EMBL" id="PNYC01000006">
    <property type="protein sequence ID" value="PMS36801.1"/>
    <property type="molecule type" value="Genomic_DNA"/>
</dbReference>
<accession>A0A2N7X5F5</accession>
<evidence type="ECO:0000256" key="2">
    <source>
        <dbReference type="ARBA" id="ARBA00022448"/>
    </source>
</evidence>
<dbReference type="PANTHER" id="PTHR30085">
    <property type="entry name" value="AMINO ACID ABC TRANSPORTER PERMEASE"/>
    <property type="match status" value="1"/>
</dbReference>
<gene>
    <name evidence="4" type="ORF">C0Z20_11995</name>
</gene>
<protein>
    <submittedName>
        <fullName evidence="4">Uncharacterized protein</fullName>
    </submittedName>
</protein>
<name>A0A2N7X5F5_9BURK</name>
<dbReference type="Gene3D" id="3.40.190.10">
    <property type="entry name" value="Periplasmic binding protein-like II"/>
    <property type="match status" value="1"/>
</dbReference>
<sequence>MEGLGADLCRAVSAAIFGVPDKVRFVSLTSLTRFTAPQPGEVDIAARFTTWTLPRESSSNASPLLGHCT</sequence>
<dbReference type="InterPro" id="IPR051455">
    <property type="entry name" value="Bact_solute-bind_prot3"/>
</dbReference>
<keyword evidence="3" id="KW-0732">Signal</keyword>
<evidence type="ECO:0000256" key="1">
    <source>
        <dbReference type="ARBA" id="ARBA00010333"/>
    </source>
</evidence>
<evidence type="ECO:0000313" key="5">
    <source>
        <dbReference type="Proteomes" id="UP000235777"/>
    </source>
</evidence>
<dbReference type="Proteomes" id="UP000235777">
    <property type="component" value="Unassembled WGS sequence"/>
</dbReference>
<proteinExistence type="inferred from homology"/>
<comment type="caution">
    <text evidence="4">The sequence shown here is derived from an EMBL/GenBank/DDBJ whole genome shotgun (WGS) entry which is preliminary data.</text>
</comment>
<evidence type="ECO:0000313" key="4">
    <source>
        <dbReference type="EMBL" id="PMS36801.1"/>
    </source>
</evidence>
<dbReference type="GO" id="GO:0006865">
    <property type="term" value="P:amino acid transport"/>
    <property type="evidence" value="ECO:0007669"/>
    <property type="project" value="TreeGrafter"/>
</dbReference>
<dbReference type="AlphaFoldDB" id="A0A2N7X5F5"/>
<evidence type="ECO:0000256" key="3">
    <source>
        <dbReference type="ARBA" id="ARBA00022729"/>
    </source>
</evidence>
<keyword evidence="2" id="KW-0813">Transport</keyword>
<dbReference type="PANTHER" id="PTHR30085:SF7">
    <property type="entry name" value="AMINO-ACID ABC TRANSPORTER-BINDING PROTEIN YHDW-RELATED"/>
    <property type="match status" value="1"/>
</dbReference>